<evidence type="ECO:0000313" key="13">
    <source>
        <dbReference type="EMBL" id="ANB15149.1"/>
    </source>
</evidence>
<feature type="domain" description="Glycosyl hydrolase family 81 C-terminal" evidence="12">
    <location>
        <begin position="587"/>
        <end position="939"/>
    </location>
</feature>
<organism evidence="13 14">
    <name type="scientific">Sugiyamaella lignohabitans</name>
    <dbReference type="NCBI Taxonomy" id="796027"/>
    <lineage>
        <taxon>Eukaryota</taxon>
        <taxon>Fungi</taxon>
        <taxon>Dikarya</taxon>
        <taxon>Ascomycota</taxon>
        <taxon>Saccharomycotina</taxon>
        <taxon>Dipodascomycetes</taxon>
        <taxon>Dipodascales</taxon>
        <taxon>Trichomonascaceae</taxon>
        <taxon>Sugiyamaella</taxon>
    </lineage>
</organism>
<dbReference type="PANTHER" id="PTHR31983:SF0">
    <property type="entry name" value="GLUCAN ENDO-1,3-BETA-D-GLUCOSIDASE 2"/>
    <property type="match status" value="1"/>
</dbReference>
<dbReference type="GO" id="GO:0009986">
    <property type="term" value="C:cell surface"/>
    <property type="evidence" value="ECO:0007669"/>
    <property type="project" value="TreeGrafter"/>
</dbReference>
<keyword evidence="10" id="KW-0732">Signal</keyword>
<feature type="region of interest" description="Disordered" evidence="9">
    <location>
        <begin position="158"/>
        <end position="180"/>
    </location>
</feature>
<proteinExistence type="inferred from homology"/>
<dbReference type="PANTHER" id="PTHR31983">
    <property type="entry name" value="ENDO-1,3(4)-BETA-GLUCANASE 1"/>
    <property type="match status" value="1"/>
</dbReference>
<evidence type="ECO:0000256" key="9">
    <source>
        <dbReference type="SAM" id="MobiDB-lite"/>
    </source>
</evidence>
<feature type="chain" id="PRO_5007886243" description="glucan endo-1,3-beta-D-glucosidase" evidence="10">
    <location>
        <begin position="26"/>
        <end position="951"/>
    </location>
</feature>
<dbReference type="InterPro" id="IPR040720">
    <property type="entry name" value="GH81_C"/>
</dbReference>
<dbReference type="Pfam" id="PF17652">
    <property type="entry name" value="Glyco_hydro81C"/>
    <property type="match status" value="1"/>
</dbReference>
<dbReference type="GO" id="GO:0071555">
    <property type="term" value="P:cell wall organization"/>
    <property type="evidence" value="ECO:0007669"/>
    <property type="project" value="UniProtKB-KW"/>
</dbReference>
<dbReference type="RefSeq" id="XP_018737626.1">
    <property type="nucleotide sequence ID" value="XM_018879739.1"/>
</dbReference>
<comment type="catalytic activity">
    <reaction evidence="1">
        <text>Hydrolysis of (1-&gt;3)-beta-D-glucosidic linkages in (1-&gt;3)-beta-D-glucans.</text>
        <dbReference type="EC" id="3.2.1.39"/>
    </reaction>
</comment>
<dbReference type="FunFam" id="2.70.98.30:FF:000006">
    <property type="entry name" value="Endo-1,3-beta-glucanase Engl1"/>
    <property type="match status" value="1"/>
</dbReference>
<protein>
    <recommendedName>
        <fullName evidence="3">glucan endo-1,3-beta-D-glucosidase</fullName>
        <ecNumber evidence="3">3.2.1.39</ecNumber>
    </recommendedName>
</protein>
<evidence type="ECO:0000313" key="14">
    <source>
        <dbReference type="Proteomes" id="UP000189580"/>
    </source>
</evidence>
<feature type="signal peptide" evidence="10">
    <location>
        <begin position="1"/>
        <end position="25"/>
    </location>
</feature>
<evidence type="ECO:0000256" key="4">
    <source>
        <dbReference type="ARBA" id="ARBA00022801"/>
    </source>
</evidence>
<dbReference type="InterPro" id="IPR005200">
    <property type="entry name" value="Endo-beta-glucanase"/>
</dbReference>
<dbReference type="EC" id="3.2.1.39" evidence="3"/>
<dbReference type="PROSITE" id="PS52008">
    <property type="entry name" value="GH81"/>
    <property type="match status" value="1"/>
</dbReference>
<keyword evidence="4" id="KW-0378">Hydrolase</keyword>
<dbReference type="AlphaFoldDB" id="A0A167FD97"/>
<name>A0A167FD97_9ASCO</name>
<evidence type="ECO:0000259" key="12">
    <source>
        <dbReference type="Pfam" id="PF17652"/>
    </source>
</evidence>
<feature type="region of interest" description="Disordered" evidence="9">
    <location>
        <begin position="200"/>
        <end position="227"/>
    </location>
</feature>
<dbReference type="KEGG" id="slb:AWJ20_2771"/>
<dbReference type="GO" id="GO:0042973">
    <property type="term" value="F:glucan endo-1,3-beta-D-glucosidase activity"/>
    <property type="evidence" value="ECO:0007669"/>
    <property type="project" value="UniProtKB-EC"/>
</dbReference>
<comment type="similarity">
    <text evidence="2">Belongs to the glycosyl hydrolase 81 family.</text>
</comment>
<feature type="compositionally biased region" description="Low complexity" evidence="9">
    <location>
        <begin position="200"/>
        <end position="222"/>
    </location>
</feature>
<evidence type="ECO:0000256" key="7">
    <source>
        <dbReference type="ARBA" id="ARBA00023316"/>
    </source>
</evidence>
<evidence type="ECO:0000256" key="10">
    <source>
        <dbReference type="SAM" id="SignalP"/>
    </source>
</evidence>
<dbReference type="InterPro" id="IPR040451">
    <property type="entry name" value="GH81_N"/>
</dbReference>
<accession>A0A167FD97</accession>
<evidence type="ECO:0000256" key="2">
    <source>
        <dbReference type="ARBA" id="ARBA00010730"/>
    </source>
</evidence>
<dbReference type="GO" id="GO:0000272">
    <property type="term" value="P:polysaccharide catabolic process"/>
    <property type="evidence" value="ECO:0007669"/>
    <property type="project" value="UniProtKB-KW"/>
</dbReference>
<evidence type="ECO:0000259" key="11">
    <source>
        <dbReference type="Pfam" id="PF03639"/>
    </source>
</evidence>
<keyword evidence="14" id="KW-1185">Reference proteome</keyword>
<sequence length="951" mass="101434">MRVPALSRTLLSATALTSAILQAESAVIIKEVHEVVTAAPKYVTVTAGQPVQVTKDQTVSELTTLFIATTTPVTVIQSTIITSISLVSVPPVTQYSTYSTTSLSKTIDPATYTTGLSIPPNTVATAGPTSSNQATPVAAPSAAEFLLSTPASSTSIPSTLQASFTSSSPSSSTPSSGAPVLSSSTVGSVASLSSLVSLPASSSSTSSSSSSAAGISSSESAAPVSQPSSGAYYQLGGDIFSQPVSTEAPASVFPREDLDISIPSGVNNNGNPLHTNKFYSNLFLADQMYPVYAQPYSVWWSNDTNYYGMAISHVNHSQRAFGPDPNADPVEYYINPIGLMSFVYSASEFTNDNMQLSVSDSDTFSVNAALSTGGSSGSVNFPLVVGMGFVTAEYNGLTPYFYSQLGFNSVTKSSNPPASNIQKYIITLFNGVTWNLYATVPEGQDFDLDVLNDFEIKATTGPANGVVIQVGVVPAGADSSFDKAAGQYPVSASVSASVNNDVASYTIDYSTKGTSAGGTTWIWTLPHQTQSFDSSMSSAATQFTIDSNTKGVMTGYLTNKLVMNEVLNTGMQFLPWSSQSSFSGPSYSQEALQLMASVANQELAQDISGQTNSPSTYTSGKAFDKFAYILLVVKDILKNDDLAKSGLANLQQAFSLFTSNTQQTPLIYDTLLKGVTSSAAQNGGSPLDDYGSPYYNDHHFHYGYMVHAAAIIGYIDQAYGGNWINENKDWVNSLVRDVANPSHDDSYFPVSRMFDWFSGHSWAHGMFASADGKDEESSSEDYNFAYGMKLWGKVTGDANMEARGDLMLSVMARSLSNYFLMLDNNTNQPSNFIKNKVPGITFENKVDHTTYFGTNLEYIQGIHMIPITPASGLIRSAEFVEQEWTEKLASIIDSLDSGWAGILRSNQALYDPVSAYNYFAQDNFQPQWLDGGASRTWYLALSAGLGGSPSS</sequence>
<evidence type="ECO:0000256" key="1">
    <source>
        <dbReference type="ARBA" id="ARBA00000382"/>
    </source>
</evidence>
<dbReference type="EMBL" id="CP014503">
    <property type="protein sequence ID" value="ANB15149.1"/>
    <property type="molecule type" value="Genomic_DNA"/>
</dbReference>
<dbReference type="OrthoDB" id="4473401at2759"/>
<evidence type="ECO:0000256" key="6">
    <source>
        <dbReference type="ARBA" id="ARBA00023295"/>
    </source>
</evidence>
<dbReference type="Gene3D" id="1.10.287.1170">
    <property type="entry name" value="glycoside hydrolase family 81 endo-[beta] glucanase"/>
    <property type="match status" value="1"/>
</dbReference>
<keyword evidence="7" id="KW-0961">Cell wall biogenesis/degradation</keyword>
<dbReference type="Gene3D" id="2.70.98.30">
    <property type="entry name" value="Golgi alpha-mannosidase II, domain 4"/>
    <property type="match status" value="1"/>
</dbReference>
<keyword evidence="8" id="KW-0624">Polysaccharide degradation</keyword>
<gene>
    <name evidence="13" type="primary">DSE4</name>
    <name evidence="13" type="ORF">AWJ20_2771</name>
</gene>
<keyword evidence="5" id="KW-0119">Carbohydrate metabolism</keyword>
<dbReference type="FunFam" id="1.10.287.1170:FF:000001">
    <property type="entry name" value="Endo-1,3-beta-glucanase Engl1"/>
    <property type="match status" value="1"/>
</dbReference>
<dbReference type="Pfam" id="PF03639">
    <property type="entry name" value="Glyco_hydro_81"/>
    <property type="match status" value="1"/>
</dbReference>
<evidence type="ECO:0000256" key="8">
    <source>
        <dbReference type="ARBA" id="ARBA00023326"/>
    </source>
</evidence>
<dbReference type="GO" id="GO:0052861">
    <property type="term" value="F:endo-1,3(4)-beta-glucanase activity"/>
    <property type="evidence" value="ECO:0007669"/>
    <property type="project" value="InterPro"/>
</dbReference>
<dbReference type="GeneID" id="30034719"/>
<keyword evidence="6" id="KW-0326">Glycosidase</keyword>
<reference evidence="13 14" key="1">
    <citation type="submission" date="2016-02" db="EMBL/GenBank/DDBJ databases">
        <title>Complete genome sequence and transcriptome regulation of the pentose utilising yeast Sugiyamaella lignohabitans.</title>
        <authorList>
            <person name="Bellasio M."/>
            <person name="Peymann A."/>
            <person name="Valli M."/>
            <person name="Sipitzky M."/>
            <person name="Graf A."/>
            <person name="Sauer M."/>
            <person name="Marx H."/>
            <person name="Mattanovich D."/>
        </authorList>
    </citation>
    <scope>NUCLEOTIDE SEQUENCE [LARGE SCALE GENOMIC DNA]</scope>
    <source>
        <strain evidence="13 14">CBS 10342</strain>
    </source>
</reference>
<dbReference type="Proteomes" id="UP000189580">
    <property type="component" value="Chromosome b"/>
</dbReference>
<evidence type="ECO:0000256" key="3">
    <source>
        <dbReference type="ARBA" id="ARBA00012780"/>
    </source>
</evidence>
<feature type="domain" description="Glycosyl hydrolase family 81 N-terminal" evidence="11">
    <location>
        <begin position="263"/>
        <end position="578"/>
    </location>
</feature>
<evidence type="ECO:0000256" key="5">
    <source>
        <dbReference type="ARBA" id="ARBA00023277"/>
    </source>
</evidence>